<feature type="chain" id="PRO_5035767152" evidence="1">
    <location>
        <begin position="21"/>
        <end position="134"/>
    </location>
</feature>
<dbReference type="AlphaFoldDB" id="A0A8S1AKU3"/>
<comment type="caution">
    <text evidence="2">The sequence shown here is derived from an EMBL/GenBank/DDBJ whole genome shotgun (WGS) entry which is preliminary data.</text>
</comment>
<organism evidence="2 3">
    <name type="scientific">Arctia plantaginis</name>
    <name type="common">Wood tiger moth</name>
    <name type="synonym">Phalaena plantaginis</name>
    <dbReference type="NCBI Taxonomy" id="874455"/>
    <lineage>
        <taxon>Eukaryota</taxon>
        <taxon>Metazoa</taxon>
        <taxon>Ecdysozoa</taxon>
        <taxon>Arthropoda</taxon>
        <taxon>Hexapoda</taxon>
        <taxon>Insecta</taxon>
        <taxon>Pterygota</taxon>
        <taxon>Neoptera</taxon>
        <taxon>Endopterygota</taxon>
        <taxon>Lepidoptera</taxon>
        <taxon>Glossata</taxon>
        <taxon>Ditrysia</taxon>
        <taxon>Noctuoidea</taxon>
        <taxon>Erebidae</taxon>
        <taxon>Arctiinae</taxon>
        <taxon>Arctia</taxon>
    </lineage>
</organism>
<evidence type="ECO:0000256" key="1">
    <source>
        <dbReference type="SAM" id="SignalP"/>
    </source>
</evidence>
<protein>
    <submittedName>
        <fullName evidence="2">Uncharacterized protein</fullName>
    </submittedName>
</protein>
<dbReference type="OrthoDB" id="7384942at2759"/>
<gene>
    <name evidence="2" type="ORF">APLA_LOCUS11149</name>
</gene>
<reference evidence="2 3" key="1">
    <citation type="submission" date="2020-04" db="EMBL/GenBank/DDBJ databases">
        <authorList>
            <person name="Wallbank WR R."/>
            <person name="Pardo Diaz C."/>
            <person name="Kozak K."/>
            <person name="Martin S."/>
            <person name="Jiggins C."/>
            <person name="Moest M."/>
            <person name="Warren A I."/>
            <person name="Byers J.R.P. K."/>
            <person name="Montejo-Kovacevich G."/>
            <person name="Yen C E."/>
        </authorList>
    </citation>
    <scope>NUCLEOTIDE SEQUENCE [LARGE SCALE GENOMIC DNA]</scope>
</reference>
<name>A0A8S1AKU3_ARCPL</name>
<evidence type="ECO:0000313" key="3">
    <source>
        <dbReference type="Proteomes" id="UP000494106"/>
    </source>
</evidence>
<keyword evidence="1" id="KW-0732">Signal</keyword>
<evidence type="ECO:0000313" key="2">
    <source>
        <dbReference type="EMBL" id="CAB3247028.1"/>
    </source>
</evidence>
<proteinExistence type="predicted"/>
<accession>A0A8S1AKU3</accession>
<keyword evidence="3" id="KW-1185">Reference proteome</keyword>
<sequence>MLNLKILLLTLACSLGKCTCFSLTKTANNYGPFVVTIKSWASCKGPKAINMTTVLFELNEKNPFLIKYNITFDVTVRLSEMKVQVWHIEDLQKNKLWNYKIDKPCQHYALAHLISSYLSLQQNCIVKKVCEPFC</sequence>
<dbReference type="Proteomes" id="UP000494106">
    <property type="component" value="Unassembled WGS sequence"/>
</dbReference>
<feature type="signal peptide" evidence="1">
    <location>
        <begin position="1"/>
        <end position="20"/>
    </location>
</feature>
<dbReference type="EMBL" id="CADEBC010000530">
    <property type="protein sequence ID" value="CAB3247028.1"/>
    <property type="molecule type" value="Genomic_DNA"/>
</dbReference>